<evidence type="ECO:0000313" key="12">
    <source>
        <dbReference type="Proteomes" id="UP000002630"/>
    </source>
</evidence>
<dbReference type="EMBL" id="FN649749">
    <property type="protein sequence ID" value="CBJ32526.1"/>
    <property type="molecule type" value="Genomic_DNA"/>
</dbReference>
<keyword evidence="4 7" id="KW-0687">Ribonucleoprotein</keyword>
<gene>
    <name evidence="11" type="ORF">Esi_0345_0012</name>
</gene>
<evidence type="ECO:0000256" key="9">
    <source>
        <dbReference type="SAM" id="MobiDB-lite"/>
    </source>
</evidence>
<dbReference type="FunFam" id="3.30.160.20:FF:000133">
    <property type="entry name" value="40S ribosomal protein S2"/>
    <property type="match status" value="1"/>
</dbReference>
<dbReference type="GO" id="GO:0003735">
    <property type="term" value="F:structural constituent of ribosome"/>
    <property type="evidence" value="ECO:0007669"/>
    <property type="project" value="UniProtKB-UniRule"/>
</dbReference>
<evidence type="ECO:0000256" key="4">
    <source>
        <dbReference type="ARBA" id="ARBA00023274"/>
    </source>
</evidence>
<dbReference type="Gene3D" id="3.30.230.10">
    <property type="match status" value="1"/>
</dbReference>
<evidence type="ECO:0000313" key="11">
    <source>
        <dbReference type="EMBL" id="CBJ32526.1"/>
    </source>
</evidence>
<feature type="region of interest" description="Disordered" evidence="9">
    <location>
        <begin position="1"/>
        <end position="55"/>
    </location>
</feature>
<reference evidence="11 12" key="1">
    <citation type="journal article" date="2010" name="Nature">
        <title>The Ectocarpus genome and the independent evolution of multicellularity in brown algae.</title>
        <authorList>
            <person name="Cock J.M."/>
            <person name="Sterck L."/>
            <person name="Rouze P."/>
            <person name="Scornet D."/>
            <person name="Allen A.E."/>
            <person name="Amoutzias G."/>
            <person name="Anthouard V."/>
            <person name="Artiguenave F."/>
            <person name="Aury J.M."/>
            <person name="Badger J.H."/>
            <person name="Beszteri B."/>
            <person name="Billiau K."/>
            <person name="Bonnet E."/>
            <person name="Bothwell J.H."/>
            <person name="Bowler C."/>
            <person name="Boyen C."/>
            <person name="Brownlee C."/>
            <person name="Carrano C.J."/>
            <person name="Charrier B."/>
            <person name="Cho G.Y."/>
            <person name="Coelho S.M."/>
            <person name="Collen J."/>
            <person name="Corre E."/>
            <person name="Da Silva C."/>
            <person name="Delage L."/>
            <person name="Delaroque N."/>
            <person name="Dittami S.M."/>
            <person name="Doulbeau S."/>
            <person name="Elias M."/>
            <person name="Farnham G."/>
            <person name="Gachon C.M."/>
            <person name="Gschloessl B."/>
            <person name="Heesch S."/>
            <person name="Jabbari K."/>
            <person name="Jubin C."/>
            <person name="Kawai H."/>
            <person name="Kimura K."/>
            <person name="Kloareg B."/>
            <person name="Kupper F.C."/>
            <person name="Lang D."/>
            <person name="Le Bail A."/>
            <person name="Leblanc C."/>
            <person name="Lerouge P."/>
            <person name="Lohr M."/>
            <person name="Lopez P.J."/>
            <person name="Martens C."/>
            <person name="Maumus F."/>
            <person name="Michel G."/>
            <person name="Miranda-Saavedra D."/>
            <person name="Morales J."/>
            <person name="Moreau H."/>
            <person name="Motomura T."/>
            <person name="Nagasato C."/>
            <person name="Napoli C.A."/>
            <person name="Nelson D.R."/>
            <person name="Nyvall-Collen P."/>
            <person name="Peters A.F."/>
            <person name="Pommier C."/>
            <person name="Potin P."/>
            <person name="Poulain J."/>
            <person name="Quesneville H."/>
            <person name="Read B."/>
            <person name="Rensing S.A."/>
            <person name="Ritter A."/>
            <person name="Rousvoal S."/>
            <person name="Samanta M."/>
            <person name="Samson G."/>
            <person name="Schroeder D.C."/>
            <person name="Segurens B."/>
            <person name="Strittmatter M."/>
            <person name="Tonon T."/>
            <person name="Tregear J.W."/>
            <person name="Valentin K."/>
            <person name="von Dassow P."/>
            <person name="Yamagishi T."/>
            <person name="Van de Peer Y."/>
            <person name="Wincker P."/>
        </authorList>
    </citation>
    <scope>NUCLEOTIDE SEQUENCE [LARGE SCALE GENOMIC DNA]</scope>
    <source>
        <strain evidence="12">Ec32 / CCAP1310/4</strain>
    </source>
</reference>
<dbReference type="PROSITE" id="PS50881">
    <property type="entry name" value="S5_DSRBD"/>
    <property type="match status" value="1"/>
</dbReference>
<dbReference type="InParanoid" id="D7FYI4"/>
<name>D7FYI4_ECTSI</name>
<dbReference type="GO" id="GO:0009536">
    <property type="term" value="C:plastid"/>
    <property type="evidence" value="ECO:0007669"/>
    <property type="project" value="UniProtKB-SubCell"/>
</dbReference>
<dbReference type="Pfam" id="PF03719">
    <property type="entry name" value="Ribosomal_S5_C"/>
    <property type="match status" value="1"/>
</dbReference>
<evidence type="ECO:0000259" key="10">
    <source>
        <dbReference type="PROSITE" id="PS50881"/>
    </source>
</evidence>
<dbReference type="GO" id="GO:0003723">
    <property type="term" value="F:RNA binding"/>
    <property type="evidence" value="ECO:0007669"/>
    <property type="project" value="InterPro"/>
</dbReference>
<dbReference type="FunFam" id="3.30.230.10:FF:000004">
    <property type="entry name" value="40S ribosomal protein S2"/>
    <property type="match status" value="1"/>
</dbReference>
<comment type="similarity">
    <text evidence="2 8">Belongs to the universal ribosomal protein uS5 family.</text>
</comment>
<dbReference type="AlphaFoldDB" id="D7FYI4"/>
<dbReference type="GO" id="GO:0022627">
    <property type="term" value="C:cytosolic small ribosomal subunit"/>
    <property type="evidence" value="ECO:0007669"/>
    <property type="project" value="TreeGrafter"/>
</dbReference>
<dbReference type="PANTHER" id="PTHR13718:SF4">
    <property type="entry name" value="40S RIBOSOMAL PROTEIN S2"/>
    <property type="match status" value="1"/>
</dbReference>
<dbReference type="InterPro" id="IPR005324">
    <property type="entry name" value="Ribosomal_uS5_C"/>
</dbReference>
<keyword evidence="3 7" id="KW-0689">Ribosomal protein</keyword>
<sequence>MADAPAPAGGGGGGGGGGWSGGGGDDRGRGGFGRGRGDRGRGRGRGRGRPRDDDKEWVPITKLGRLVKENKIKSLEDIYLFSMAIKEYQIVDFFLGSKLKDEVMKIMPVQKVSAAGQITRFKAFVAVGDESGHVGLGVKCAKEVATAIRGAIIIAKMSVVPVRRGYWGRRNGMPHTVPNKVTGKCGSVRVRLIPAPRGTGLVAAPVPKKLLSMAGVEDCYTSSRGHTRTLGNFVKAVYFALAKTYGYLSPELWKPTVFQSAPYQEHTDFLAKNPAPKAAEF</sequence>
<dbReference type="InterPro" id="IPR013810">
    <property type="entry name" value="Ribosomal_uS5_N"/>
</dbReference>
<proteinExistence type="inferred from homology"/>
<dbReference type="NCBIfam" id="TIGR01020">
    <property type="entry name" value="uS5_euk_arch"/>
    <property type="match status" value="1"/>
</dbReference>
<protein>
    <recommendedName>
        <fullName evidence="5">Small ribosomal subunit protein uS5</fullName>
    </recommendedName>
    <alternativeName>
        <fullName evidence="6">40S ribosomal protein S2</fullName>
    </alternativeName>
</protein>
<dbReference type="PROSITE" id="PS00585">
    <property type="entry name" value="RIBOSOMAL_S5"/>
    <property type="match status" value="1"/>
</dbReference>
<dbReference type="eggNOG" id="KOG0877">
    <property type="taxonomic scope" value="Eukaryota"/>
</dbReference>
<evidence type="ECO:0000256" key="1">
    <source>
        <dbReference type="ARBA" id="ARBA00004474"/>
    </source>
</evidence>
<dbReference type="Gene3D" id="3.30.160.20">
    <property type="match status" value="1"/>
</dbReference>
<dbReference type="SUPFAM" id="SSF54211">
    <property type="entry name" value="Ribosomal protein S5 domain 2-like"/>
    <property type="match status" value="1"/>
</dbReference>
<keyword evidence="12" id="KW-1185">Reference proteome</keyword>
<dbReference type="FunCoup" id="D7FYI4">
    <property type="interactions" value="387"/>
</dbReference>
<evidence type="ECO:0000256" key="6">
    <source>
        <dbReference type="ARBA" id="ARBA00035407"/>
    </source>
</evidence>
<dbReference type="PANTHER" id="PTHR13718">
    <property type="entry name" value="RIBOSOMAL S SUBUNIT"/>
    <property type="match status" value="1"/>
</dbReference>
<dbReference type="EMBL" id="FN648537">
    <property type="protein sequence ID" value="CBJ32526.1"/>
    <property type="molecule type" value="Genomic_DNA"/>
</dbReference>
<feature type="compositionally biased region" description="Basic and acidic residues" evidence="9">
    <location>
        <begin position="24"/>
        <end position="41"/>
    </location>
</feature>
<comment type="subcellular location">
    <subcellularLocation>
        <location evidence="1">Plastid</location>
    </subcellularLocation>
</comment>
<evidence type="ECO:0000256" key="7">
    <source>
        <dbReference type="PROSITE-ProRule" id="PRU00268"/>
    </source>
</evidence>
<dbReference type="Proteomes" id="UP000002630">
    <property type="component" value="Linkage Group LG24"/>
</dbReference>
<dbReference type="STRING" id="2880.D7FYI4"/>
<dbReference type="InterPro" id="IPR014721">
    <property type="entry name" value="Ribsml_uS5_D2-typ_fold_subgr"/>
</dbReference>
<feature type="domain" description="S5 DRBM" evidence="10">
    <location>
        <begin position="99"/>
        <end position="162"/>
    </location>
</feature>
<dbReference type="OMA" id="PYEEWSD"/>
<accession>D7FYI4</accession>
<feature type="compositionally biased region" description="Gly residues" evidence="9">
    <location>
        <begin position="8"/>
        <end position="23"/>
    </location>
</feature>
<evidence type="ECO:0000256" key="2">
    <source>
        <dbReference type="ARBA" id="ARBA00008945"/>
    </source>
</evidence>
<evidence type="ECO:0000256" key="5">
    <source>
        <dbReference type="ARBA" id="ARBA00035255"/>
    </source>
</evidence>
<dbReference type="SUPFAM" id="SSF54768">
    <property type="entry name" value="dsRNA-binding domain-like"/>
    <property type="match status" value="1"/>
</dbReference>
<dbReference type="InterPro" id="IPR005711">
    <property type="entry name" value="Ribosomal_uS5_euk/arc"/>
</dbReference>
<evidence type="ECO:0000256" key="3">
    <source>
        <dbReference type="ARBA" id="ARBA00022980"/>
    </source>
</evidence>
<dbReference type="InterPro" id="IPR000851">
    <property type="entry name" value="Ribosomal_uS5"/>
</dbReference>
<dbReference type="InterPro" id="IPR018192">
    <property type="entry name" value="Ribosomal_uS5_N_CS"/>
</dbReference>
<dbReference type="OrthoDB" id="10253125at2759"/>
<dbReference type="InterPro" id="IPR020568">
    <property type="entry name" value="Ribosomal_Su5_D2-typ_SF"/>
</dbReference>
<dbReference type="GO" id="GO:0006412">
    <property type="term" value="P:translation"/>
    <property type="evidence" value="ECO:0007669"/>
    <property type="project" value="InterPro"/>
</dbReference>
<organism evidence="11 12">
    <name type="scientific">Ectocarpus siliculosus</name>
    <name type="common">Brown alga</name>
    <name type="synonym">Conferva siliculosa</name>
    <dbReference type="NCBI Taxonomy" id="2880"/>
    <lineage>
        <taxon>Eukaryota</taxon>
        <taxon>Sar</taxon>
        <taxon>Stramenopiles</taxon>
        <taxon>Ochrophyta</taxon>
        <taxon>PX clade</taxon>
        <taxon>Phaeophyceae</taxon>
        <taxon>Ectocarpales</taxon>
        <taxon>Ectocarpaceae</taxon>
        <taxon>Ectocarpus</taxon>
    </lineage>
</organism>
<dbReference type="Pfam" id="PF00333">
    <property type="entry name" value="Ribosomal_S5"/>
    <property type="match status" value="1"/>
</dbReference>
<evidence type="ECO:0000256" key="8">
    <source>
        <dbReference type="RuleBase" id="RU003823"/>
    </source>
</evidence>